<dbReference type="EMBL" id="UOFH01000182">
    <property type="protein sequence ID" value="VAW61390.1"/>
    <property type="molecule type" value="Genomic_DNA"/>
</dbReference>
<dbReference type="SUPFAM" id="SSF53067">
    <property type="entry name" value="Actin-like ATPase domain"/>
    <property type="match status" value="1"/>
</dbReference>
<evidence type="ECO:0000256" key="1">
    <source>
        <dbReference type="ARBA" id="ARBA00004377"/>
    </source>
</evidence>
<keyword evidence="4" id="KW-0997">Cell inner membrane</keyword>
<evidence type="ECO:0000313" key="11">
    <source>
        <dbReference type="EMBL" id="VAW61390.1"/>
    </source>
</evidence>
<sequence>MSEFLIIHYKPGQQSPMHNWALGGDAHPSITLGQGSLEELTPIARGKKVTILIDAHCTTLQSVNIPSKNRSKQLLAIPFAMEDDLAEDIDDTHFALGKQSADNANENKIPVIAIKRTLLQQTLTIFNQQNIHVDVISADSVALPGSANQWCLLLDEDSALIKTSASQAHSCDRENVYVILQSLLQAEEETESVPEKIIYYYKEGDAEAQTLLEDIDIEVDAQCYKNNNLEIFVQHLSDVQSFNLLQGEFAPKREGNAWLQPWKSVAAVAAFWLVLQLGFDAVLGTQLKQENIALTKKIETEFKRAIPDARKMTNMQKRVERRLNDLKSGGSGSREHGFLQLLSKTSSVLSEKDKVNIKAAVYRNNYIDVDLTAKTLQDIEQIKNKLEKVPGIKTVLSTTVEKDSVKGRLRLEAKG</sequence>
<keyword evidence="2" id="KW-0813">Transport</keyword>
<feature type="domain" description="GspL periplasmic" evidence="10">
    <location>
        <begin position="259"/>
        <end position="413"/>
    </location>
</feature>
<keyword evidence="3" id="KW-1003">Cell membrane</keyword>
<evidence type="ECO:0000256" key="5">
    <source>
        <dbReference type="ARBA" id="ARBA00022692"/>
    </source>
</evidence>
<evidence type="ECO:0000256" key="7">
    <source>
        <dbReference type="ARBA" id="ARBA00022989"/>
    </source>
</evidence>
<dbReference type="PIRSF" id="PIRSF015761">
    <property type="entry name" value="Protein_L"/>
    <property type="match status" value="1"/>
</dbReference>
<keyword evidence="6" id="KW-0653">Protein transport</keyword>
<dbReference type="GO" id="GO:0015627">
    <property type="term" value="C:type II protein secretion system complex"/>
    <property type="evidence" value="ECO:0007669"/>
    <property type="project" value="InterPro"/>
</dbReference>
<dbReference type="GO" id="GO:0009276">
    <property type="term" value="C:Gram-negative-bacterium-type cell wall"/>
    <property type="evidence" value="ECO:0007669"/>
    <property type="project" value="InterPro"/>
</dbReference>
<dbReference type="AlphaFoldDB" id="A0A3B0X9W6"/>
<keyword evidence="7" id="KW-1133">Transmembrane helix</keyword>
<evidence type="ECO:0000256" key="8">
    <source>
        <dbReference type="ARBA" id="ARBA00023136"/>
    </source>
</evidence>
<dbReference type="NCBIfam" id="TIGR01709">
    <property type="entry name" value="typeII_sec_gspL"/>
    <property type="match status" value="1"/>
</dbReference>
<dbReference type="GO" id="GO:0015628">
    <property type="term" value="P:protein secretion by the type II secretion system"/>
    <property type="evidence" value="ECO:0007669"/>
    <property type="project" value="InterPro"/>
</dbReference>
<feature type="domain" description="GspL cytoplasmic actin-ATPase-like" evidence="9">
    <location>
        <begin position="36"/>
        <end position="252"/>
    </location>
</feature>
<dbReference type="Gene3D" id="3.30.1360.100">
    <property type="entry name" value="General secretion pathway protein M, EpsM"/>
    <property type="match status" value="1"/>
</dbReference>
<name>A0A3B0X9W6_9ZZZZ</name>
<comment type="subcellular location">
    <subcellularLocation>
        <location evidence="1">Cell inner membrane</location>
        <topology evidence="1">Single-pass membrane protein</topology>
    </subcellularLocation>
</comment>
<dbReference type="Pfam" id="PF12693">
    <property type="entry name" value="GspL_C"/>
    <property type="match status" value="1"/>
</dbReference>
<evidence type="ECO:0000256" key="4">
    <source>
        <dbReference type="ARBA" id="ARBA00022519"/>
    </source>
</evidence>
<keyword evidence="5" id="KW-0812">Transmembrane</keyword>
<evidence type="ECO:0000259" key="9">
    <source>
        <dbReference type="Pfam" id="PF05134"/>
    </source>
</evidence>
<reference evidence="11" key="1">
    <citation type="submission" date="2018-06" db="EMBL/GenBank/DDBJ databases">
        <authorList>
            <person name="Zhirakovskaya E."/>
        </authorList>
    </citation>
    <scope>NUCLEOTIDE SEQUENCE</scope>
</reference>
<keyword evidence="8" id="KW-0472">Membrane</keyword>
<dbReference type="InterPro" id="IPR025691">
    <property type="entry name" value="GspL_pp_dom"/>
</dbReference>
<proteinExistence type="predicted"/>
<dbReference type="Gene3D" id="3.30.420.370">
    <property type="match status" value="1"/>
</dbReference>
<dbReference type="InterPro" id="IPR007812">
    <property type="entry name" value="T2SS_protein-GspL"/>
</dbReference>
<evidence type="ECO:0000259" key="10">
    <source>
        <dbReference type="Pfam" id="PF12693"/>
    </source>
</evidence>
<dbReference type="InterPro" id="IPR024230">
    <property type="entry name" value="GspL_cyto_dom"/>
</dbReference>
<protein>
    <recommendedName>
        <fullName evidence="12">General secretion pathway protein L</fullName>
    </recommendedName>
</protein>
<accession>A0A3B0X9W6</accession>
<dbReference type="Gene3D" id="3.30.420.380">
    <property type="match status" value="1"/>
</dbReference>
<evidence type="ECO:0000256" key="3">
    <source>
        <dbReference type="ARBA" id="ARBA00022475"/>
    </source>
</evidence>
<gene>
    <name evidence="11" type="ORF">MNBD_GAMMA08-1720</name>
</gene>
<evidence type="ECO:0000256" key="2">
    <source>
        <dbReference type="ARBA" id="ARBA00022448"/>
    </source>
</evidence>
<evidence type="ECO:0008006" key="12">
    <source>
        <dbReference type="Google" id="ProtNLM"/>
    </source>
</evidence>
<organism evidence="11">
    <name type="scientific">hydrothermal vent metagenome</name>
    <dbReference type="NCBI Taxonomy" id="652676"/>
    <lineage>
        <taxon>unclassified sequences</taxon>
        <taxon>metagenomes</taxon>
        <taxon>ecological metagenomes</taxon>
    </lineage>
</organism>
<dbReference type="InterPro" id="IPR043129">
    <property type="entry name" value="ATPase_NBD"/>
</dbReference>
<dbReference type="GO" id="GO:0005886">
    <property type="term" value="C:plasma membrane"/>
    <property type="evidence" value="ECO:0007669"/>
    <property type="project" value="UniProtKB-SubCell"/>
</dbReference>
<dbReference type="CDD" id="cd24017">
    <property type="entry name" value="ASKHA_T2SSL_N"/>
    <property type="match status" value="1"/>
</dbReference>
<dbReference type="Pfam" id="PF05134">
    <property type="entry name" value="T2SSL"/>
    <property type="match status" value="1"/>
</dbReference>
<evidence type="ECO:0000256" key="6">
    <source>
        <dbReference type="ARBA" id="ARBA00022927"/>
    </source>
</evidence>